<evidence type="ECO:0000313" key="2">
    <source>
        <dbReference type="Proteomes" id="UP000285120"/>
    </source>
</evidence>
<accession>A0A419V3P5</accession>
<dbReference type="Proteomes" id="UP000285120">
    <property type="component" value="Unassembled WGS sequence"/>
</dbReference>
<sequence length="60" mass="7374">MMMYYLTVYDKDSTVLLNESFEYEEDAEAISHGRKRLEEENYFQTTHRLTRKGKLLLFYR</sequence>
<dbReference type="AlphaFoldDB" id="A0A419V3P5"/>
<dbReference type="EMBL" id="RAPK01000009">
    <property type="protein sequence ID" value="RKD73145.1"/>
    <property type="molecule type" value="Genomic_DNA"/>
</dbReference>
<comment type="caution">
    <text evidence="1">The sequence shown here is derived from an EMBL/GenBank/DDBJ whole genome shotgun (WGS) entry which is preliminary data.</text>
</comment>
<dbReference type="Pfam" id="PF14120">
    <property type="entry name" value="YhzD"/>
    <property type="match status" value="1"/>
</dbReference>
<name>A0A419V3P5_9BACL</name>
<evidence type="ECO:0000313" key="1">
    <source>
        <dbReference type="EMBL" id="RKD73145.1"/>
    </source>
</evidence>
<proteinExistence type="predicted"/>
<protein>
    <submittedName>
        <fullName evidence="1">YhzD-like protein</fullName>
    </submittedName>
</protein>
<dbReference type="InterPro" id="IPR025544">
    <property type="entry name" value="YhzD"/>
</dbReference>
<organism evidence="1 2">
    <name type="scientific">Sinobaca qinghaiensis</name>
    <dbReference type="NCBI Taxonomy" id="342944"/>
    <lineage>
        <taxon>Bacteria</taxon>
        <taxon>Bacillati</taxon>
        <taxon>Bacillota</taxon>
        <taxon>Bacilli</taxon>
        <taxon>Bacillales</taxon>
        <taxon>Sporolactobacillaceae</taxon>
        <taxon>Sinobaca</taxon>
    </lineage>
</organism>
<reference evidence="1 2" key="1">
    <citation type="submission" date="2018-09" db="EMBL/GenBank/DDBJ databases">
        <title>Genomic Encyclopedia of Archaeal and Bacterial Type Strains, Phase II (KMG-II): from individual species to whole genera.</title>
        <authorList>
            <person name="Goeker M."/>
        </authorList>
    </citation>
    <scope>NUCLEOTIDE SEQUENCE [LARGE SCALE GENOMIC DNA]</scope>
    <source>
        <strain evidence="1 2">DSM 17008</strain>
    </source>
</reference>
<dbReference type="RefSeq" id="WP_245960979.1">
    <property type="nucleotide sequence ID" value="NZ_RAPK01000009.1"/>
</dbReference>
<keyword evidence="2" id="KW-1185">Reference proteome</keyword>
<gene>
    <name evidence="1" type="ORF">ATL39_2350</name>
</gene>